<dbReference type="AlphaFoldDB" id="A0A250KWK5"/>
<organism evidence="1 2">
    <name type="scientific">Methylocaldum marinum</name>
    <dbReference type="NCBI Taxonomy" id="1432792"/>
    <lineage>
        <taxon>Bacteria</taxon>
        <taxon>Pseudomonadati</taxon>
        <taxon>Pseudomonadota</taxon>
        <taxon>Gammaproteobacteria</taxon>
        <taxon>Methylococcales</taxon>
        <taxon>Methylococcaceae</taxon>
        <taxon>Methylocaldum</taxon>
    </lineage>
</organism>
<dbReference type="RefSeq" id="WP_119631234.1">
    <property type="nucleotide sequence ID" value="NZ_AP017928.1"/>
</dbReference>
<gene>
    <name evidence="1" type="ORF">sS8_4041</name>
</gene>
<name>A0A250KWK5_9GAMM</name>
<dbReference type="Proteomes" id="UP000266313">
    <property type="component" value="Chromosome"/>
</dbReference>
<accession>A0A250KWK5</accession>
<dbReference type="EMBL" id="AP017928">
    <property type="protein sequence ID" value="BBA35972.1"/>
    <property type="molecule type" value="Genomic_DNA"/>
</dbReference>
<sequence>MQHDPALPFKLDIESAAVWMDGLSVTNTRECCRVLYPALRSLNGSSVEPRLRFTILERCRLTVTRLEKGLVPYFLDKPFPLDGKTRKIASLCSRFHSELASGYRQVVEAETFAETFDAHEQALIFRRAFESYASCLLRTAQIYEAHPLSSWSSVFDLFQLAEQRGLSNAVQSYEISGAVSVALFFKVILLFGIAVPGTLGQRDMQRLYDFLVARAESVKIESSPVSNGTRAVLSFDLTVAGTIMPVPAPAPVDKPGLRFLFMDRLLNELRGEIRMHGKPEENPLTLILPRLGGRLPHQPELTARSAAVSFGIDAIAITVRLVERRRVGGAARDPWSNLEQLELAPLSTESRSEILGSKSTGTFAAALVSGAGGKDDSPGTGFRDMRSVKVYRSELPGFYIVDSGGQVFRVGDLISLNTDDEIIQVGVVRGGQIHNGQFCYSVELIGNQPCSVLFLGEPPGGRPQNALMFLGSGGLVIPSVKLRGGDTIFVEQRNAKKAFRVAKVLESNGNFCHVALTTAEEPASFG</sequence>
<keyword evidence="2" id="KW-1185">Reference proteome</keyword>
<dbReference type="OrthoDB" id="5724405at2"/>
<protein>
    <submittedName>
        <fullName evidence="1">Uncharacterized protein</fullName>
    </submittedName>
</protein>
<reference evidence="1 2" key="1">
    <citation type="submission" date="2016-12" db="EMBL/GenBank/DDBJ databases">
        <title>Genome sequencing of Methylocaldum marinum.</title>
        <authorList>
            <person name="Takeuchi M."/>
            <person name="Kamagata Y."/>
            <person name="Hiraoka S."/>
            <person name="Oshima K."/>
            <person name="Hattori M."/>
            <person name="Iwasaki W."/>
        </authorList>
    </citation>
    <scope>NUCLEOTIDE SEQUENCE [LARGE SCALE GENOMIC DNA]</scope>
    <source>
        <strain evidence="1 2">S8</strain>
    </source>
</reference>
<evidence type="ECO:0000313" key="1">
    <source>
        <dbReference type="EMBL" id="BBA35972.1"/>
    </source>
</evidence>
<evidence type="ECO:0000313" key="2">
    <source>
        <dbReference type="Proteomes" id="UP000266313"/>
    </source>
</evidence>
<proteinExistence type="predicted"/>
<dbReference type="KEGG" id="mmai:sS8_4041"/>